<evidence type="ECO:0000256" key="3">
    <source>
        <dbReference type="ARBA" id="ARBA00022538"/>
    </source>
</evidence>
<evidence type="ECO:0000313" key="9">
    <source>
        <dbReference type="EMBL" id="MFD1634302.1"/>
    </source>
</evidence>
<evidence type="ECO:0000259" key="8">
    <source>
        <dbReference type="PROSITE" id="PS51202"/>
    </source>
</evidence>
<feature type="domain" description="RCK C-terminal" evidence="8">
    <location>
        <begin position="363"/>
        <end position="444"/>
    </location>
</feature>
<dbReference type="Pfam" id="PF02254">
    <property type="entry name" value="TrkA_N"/>
    <property type="match status" value="2"/>
</dbReference>
<evidence type="ECO:0000256" key="4">
    <source>
        <dbReference type="ARBA" id="ARBA00022958"/>
    </source>
</evidence>
<dbReference type="RefSeq" id="WP_256404555.1">
    <property type="nucleotide sequence ID" value="NZ_CP187151.1"/>
</dbReference>
<dbReference type="Pfam" id="PF02080">
    <property type="entry name" value="TrkA_C"/>
    <property type="match status" value="2"/>
</dbReference>
<dbReference type="EMBL" id="JBHUDL010000010">
    <property type="protein sequence ID" value="MFD1634302.1"/>
    <property type="molecule type" value="Genomic_DNA"/>
</dbReference>
<protein>
    <submittedName>
        <fullName evidence="9">Trk system potassium transporter TrkA</fullName>
    </submittedName>
</protein>
<dbReference type="SUPFAM" id="SSF116726">
    <property type="entry name" value="TrkA C-terminal domain-like"/>
    <property type="match status" value="2"/>
</dbReference>
<evidence type="ECO:0000256" key="6">
    <source>
        <dbReference type="ARBA" id="ARBA00023065"/>
    </source>
</evidence>
<dbReference type="InterPro" id="IPR050721">
    <property type="entry name" value="Trk_Ktr_HKT_K-transport"/>
</dbReference>
<dbReference type="InterPro" id="IPR036721">
    <property type="entry name" value="RCK_C_sf"/>
</dbReference>
<comment type="caution">
    <text evidence="9">The sequence shown here is derived from an EMBL/GenBank/DDBJ whole genome shotgun (WGS) entry which is preliminary data.</text>
</comment>
<dbReference type="NCBIfam" id="NF007039">
    <property type="entry name" value="PRK09496.3-2"/>
    <property type="match status" value="1"/>
</dbReference>
<dbReference type="NCBIfam" id="NF007034">
    <property type="entry name" value="PRK09496.2-1"/>
    <property type="match status" value="1"/>
</dbReference>
<evidence type="ECO:0000256" key="2">
    <source>
        <dbReference type="ARBA" id="ARBA00022448"/>
    </source>
</evidence>
<dbReference type="PANTHER" id="PTHR43833:SF5">
    <property type="entry name" value="TRK SYSTEM POTASSIUM UPTAKE PROTEIN TRKA"/>
    <property type="match status" value="1"/>
</dbReference>
<dbReference type="InterPro" id="IPR006036">
    <property type="entry name" value="K_uptake_TrkA"/>
</dbReference>
<feature type="domain" description="RCK N-terminal" evidence="7">
    <location>
        <begin position="225"/>
        <end position="343"/>
    </location>
</feature>
<keyword evidence="2" id="KW-0813">Transport</keyword>
<dbReference type="Proteomes" id="UP001597075">
    <property type="component" value="Unassembled WGS sequence"/>
</dbReference>
<feature type="domain" description="RCK C-terminal" evidence="8">
    <location>
        <begin position="139"/>
        <end position="220"/>
    </location>
</feature>
<comment type="function">
    <text evidence="1">Part of a potassium transport system.</text>
</comment>
<evidence type="ECO:0000256" key="1">
    <source>
        <dbReference type="ARBA" id="ARBA00003660"/>
    </source>
</evidence>
<keyword evidence="5" id="KW-0520">NAD</keyword>
<dbReference type="PANTHER" id="PTHR43833">
    <property type="entry name" value="POTASSIUM CHANNEL PROTEIN 2-RELATED-RELATED"/>
    <property type="match status" value="1"/>
</dbReference>
<keyword evidence="4" id="KW-0630">Potassium</keyword>
<evidence type="ECO:0000313" key="10">
    <source>
        <dbReference type="Proteomes" id="UP001597075"/>
    </source>
</evidence>
<dbReference type="InterPro" id="IPR006037">
    <property type="entry name" value="RCK_C"/>
</dbReference>
<sequence>MRVIIAGAGRVGTRVAAELARNHDVVMVDVDADRTDGLGYELDVLTVVGDCSSIETLRESGVESADLLIASTGSDEINLLTCETAKSLADVTTVARVKGLKYIDTWDRAEDVFGVDFMVGTNLLTIGAAVGGTGLEAAQDFDVFAGGTVQMAEFNVESGGAIVGKTISEADQFESLTFAAILRGGTTIVPRGSTRIEADDDIIVIGKPASVHAFGAKLGHAESPTRNVLIVGGSDIGYHTARLLEERGLRPHLLEADPDRARALSERLSVTTVRNKDPTVRDFLDDERIEDIDVVVAALDRNSEANLLSALRAKQVGIDRSVAIVDHGEYVELFEDAGVDVAVNPRRATAEEIVEFARDQDTQSVDLLEHEQVEVIEIRIDEESILTGRPIEEAIGDLPDGVVVGAITRNGSFLMPRGDTVVESGDHAVVLADSDVAEATINLL</sequence>
<dbReference type="Gene3D" id="3.30.70.1450">
    <property type="entry name" value="Regulator of K+ conductance, C-terminal domain"/>
    <property type="match status" value="2"/>
</dbReference>
<name>A0ABD6D111_9EURY</name>
<accession>A0ABD6D111</accession>
<keyword evidence="10" id="KW-1185">Reference proteome</keyword>
<organism evidence="9 10">
    <name type="scientific">Haloplanus ruber</name>
    <dbReference type="NCBI Taxonomy" id="869892"/>
    <lineage>
        <taxon>Archaea</taxon>
        <taxon>Methanobacteriati</taxon>
        <taxon>Methanobacteriota</taxon>
        <taxon>Stenosarchaea group</taxon>
        <taxon>Halobacteria</taxon>
        <taxon>Halobacteriales</taxon>
        <taxon>Haloferacaceae</taxon>
        <taxon>Haloplanus</taxon>
    </lineage>
</organism>
<dbReference type="SUPFAM" id="SSF51735">
    <property type="entry name" value="NAD(P)-binding Rossmann-fold domains"/>
    <property type="match status" value="2"/>
</dbReference>
<feature type="domain" description="RCK N-terminal" evidence="7">
    <location>
        <begin position="1"/>
        <end position="119"/>
    </location>
</feature>
<dbReference type="PROSITE" id="PS51202">
    <property type="entry name" value="RCK_C"/>
    <property type="match status" value="2"/>
</dbReference>
<reference evidence="9 10" key="1">
    <citation type="journal article" date="2019" name="Int. J. Syst. Evol. Microbiol.">
        <title>The Global Catalogue of Microorganisms (GCM) 10K type strain sequencing project: providing services to taxonomists for standard genome sequencing and annotation.</title>
        <authorList>
            <consortium name="The Broad Institute Genomics Platform"/>
            <consortium name="The Broad Institute Genome Sequencing Center for Infectious Disease"/>
            <person name="Wu L."/>
            <person name="Ma J."/>
        </authorList>
    </citation>
    <scope>NUCLEOTIDE SEQUENCE [LARGE SCALE GENOMIC DNA]</scope>
    <source>
        <strain evidence="9 10">CGMCC 1.10594</strain>
    </source>
</reference>
<gene>
    <name evidence="9" type="primary">trkA</name>
    <name evidence="9" type="ORF">ACFSBJ_11255</name>
</gene>
<keyword evidence="6" id="KW-0406">Ion transport</keyword>
<dbReference type="GO" id="GO:0006813">
    <property type="term" value="P:potassium ion transport"/>
    <property type="evidence" value="ECO:0007669"/>
    <property type="project" value="UniProtKB-KW"/>
</dbReference>
<dbReference type="PROSITE" id="PS51201">
    <property type="entry name" value="RCK_N"/>
    <property type="match status" value="2"/>
</dbReference>
<dbReference type="InterPro" id="IPR003148">
    <property type="entry name" value="RCK_N"/>
</dbReference>
<evidence type="ECO:0000256" key="5">
    <source>
        <dbReference type="ARBA" id="ARBA00023027"/>
    </source>
</evidence>
<dbReference type="AlphaFoldDB" id="A0ABD6D111"/>
<keyword evidence="3" id="KW-0633">Potassium transport</keyword>
<dbReference type="Gene3D" id="3.40.50.720">
    <property type="entry name" value="NAD(P)-binding Rossmann-like Domain"/>
    <property type="match status" value="2"/>
</dbReference>
<evidence type="ECO:0000259" key="7">
    <source>
        <dbReference type="PROSITE" id="PS51201"/>
    </source>
</evidence>
<dbReference type="PRINTS" id="PR00335">
    <property type="entry name" value="KUPTAKETRKA"/>
</dbReference>
<proteinExistence type="predicted"/>
<dbReference type="InterPro" id="IPR036291">
    <property type="entry name" value="NAD(P)-bd_dom_sf"/>
</dbReference>